<dbReference type="SUPFAM" id="SSF56784">
    <property type="entry name" value="HAD-like"/>
    <property type="match status" value="1"/>
</dbReference>
<dbReference type="InterPro" id="IPR010021">
    <property type="entry name" value="PGPP1/Gep4"/>
</dbReference>
<gene>
    <name evidence="1" type="ORF">H9882_03885</name>
</gene>
<dbReference type="EMBL" id="JAHLFP010000031">
    <property type="protein sequence ID" value="MBU3806014.1"/>
    <property type="molecule type" value="Genomic_DNA"/>
</dbReference>
<dbReference type="NCBIfam" id="TIGR01668">
    <property type="entry name" value="YqeG_hyp_ppase"/>
    <property type="match status" value="1"/>
</dbReference>
<dbReference type="Proteomes" id="UP000713596">
    <property type="component" value="Unassembled WGS sequence"/>
</dbReference>
<proteinExistence type="predicted"/>
<organism evidence="1 2">
    <name type="scientific">Candidatus Allofournierella pullistercoris</name>
    <dbReference type="NCBI Taxonomy" id="2838597"/>
    <lineage>
        <taxon>Bacteria</taxon>
        <taxon>Bacillati</taxon>
        <taxon>Bacillota</taxon>
        <taxon>Clostridia</taxon>
        <taxon>Eubacteriales</taxon>
        <taxon>Oscillospiraceae</taxon>
        <taxon>Allofournierella</taxon>
    </lineage>
</organism>
<dbReference type="InterPro" id="IPR036412">
    <property type="entry name" value="HAD-like_sf"/>
</dbReference>
<dbReference type="NCBIfam" id="TIGR01662">
    <property type="entry name" value="HAD-SF-IIIA"/>
    <property type="match status" value="1"/>
</dbReference>
<name>A0A948T2S0_9FIRM</name>
<evidence type="ECO:0000313" key="2">
    <source>
        <dbReference type="Proteomes" id="UP000713596"/>
    </source>
</evidence>
<dbReference type="GO" id="GO:0008962">
    <property type="term" value="F:phosphatidylglycerophosphatase activity"/>
    <property type="evidence" value="ECO:0007669"/>
    <property type="project" value="InterPro"/>
</dbReference>
<reference evidence="1" key="2">
    <citation type="submission" date="2021-04" db="EMBL/GenBank/DDBJ databases">
        <authorList>
            <person name="Gilroy R."/>
        </authorList>
    </citation>
    <scope>NUCLEOTIDE SEQUENCE</scope>
    <source>
        <strain evidence="1">B5_2728</strain>
    </source>
</reference>
<evidence type="ECO:0000313" key="1">
    <source>
        <dbReference type="EMBL" id="MBU3806014.1"/>
    </source>
</evidence>
<dbReference type="Pfam" id="PF00702">
    <property type="entry name" value="Hydrolase"/>
    <property type="match status" value="1"/>
</dbReference>
<dbReference type="AlphaFoldDB" id="A0A948T2S0"/>
<accession>A0A948T2S0</accession>
<dbReference type="InterPro" id="IPR023214">
    <property type="entry name" value="HAD_sf"/>
</dbReference>
<comment type="caution">
    <text evidence="1">The sequence shown here is derived from an EMBL/GenBank/DDBJ whole genome shotgun (WGS) entry which is preliminary data.</text>
</comment>
<sequence length="167" mass="19133">MWFTPQYLFQDVTHITPEFLQQKGIRALLLDVDNTLTSHGSQQLSPEIAHWLEQMKQAGIKLVIASNNTHHRVEPFASRIDLPFVAMCCKPLPFGLARARKHLGVGRRELAMVGDQLFTDRLAAAWYGIPGLVVLPMAEDTHKGIRFKRKLEEPFLRRYYKKGGILR</sequence>
<reference evidence="1" key="1">
    <citation type="journal article" date="2021" name="PeerJ">
        <title>Extensive microbial diversity within the chicken gut microbiome revealed by metagenomics and culture.</title>
        <authorList>
            <person name="Gilroy R."/>
            <person name="Ravi A."/>
            <person name="Getino M."/>
            <person name="Pursley I."/>
            <person name="Horton D.L."/>
            <person name="Alikhan N.F."/>
            <person name="Baker D."/>
            <person name="Gharbi K."/>
            <person name="Hall N."/>
            <person name="Watson M."/>
            <person name="Adriaenssens E.M."/>
            <person name="Foster-Nyarko E."/>
            <person name="Jarju S."/>
            <person name="Secka A."/>
            <person name="Antonio M."/>
            <person name="Oren A."/>
            <person name="Chaudhuri R.R."/>
            <person name="La Ragione R."/>
            <person name="Hildebrand F."/>
            <person name="Pallen M.J."/>
        </authorList>
    </citation>
    <scope>NUCLEOTIDE SEQUENCE</scope>
    <source>
        <strain evidence="1">B5_2728</strain>
    </source>
</reference>
<dbReference type="Gene3D" id="3.40.50.1000">
    <property type="entry name" value="HAD superfamily/HAD-like"/>
    <property type="match status" value="1"/>
</dbReference>
<dbReference type="InterPro" id="IPR006549">
    <property type="entry name" value="HAD-SF_hydro_IIIA"/>
</dbReference>
<protein>
    <submittedName>
        <fullName evidence="1">YqeG family HAD IIIA-type phosphatase</fullName>
    </submittedName>
</protein>